<feature type="region of interest" description="Disordered" evidence="1">
    <location>
        <begin position="43"/>
        <end position="85"/>
    </location>
</feature>
<dbReference type="RefSeq" id="WP_148591703.1">
    <property type="nucleotide sequence ID" value="NZ_CP042997.1"/>
</dbReference>
<name>A0A5B9VXI7_9BACT</name>
<dbReference type="KEGG" id="agv:OJF2_09620"/>
<feature type="compositionally biased region" description="Low complexity" evidence="1">
    <location>
        <begin position="64"/>
        <end position="75"/>
    </location>
</feature>
<evidence type="ECO:0000313" key="3">
    <source>
        <dbReference type="Proteomes" id="UP000324233"/>
    </source>
</evidence>
<dbReference type="AlphaFoldDB" id="A0A5B9VXI7"/>
<organism evidence="2 3">
    <name type="scientific">Aquisphaera giovannonii</name>
    <dbReference type="NCBI Taxonomy" id="406548"/>
    <lineage>
        <taxon>Bacteria</taxon>
        <taxon>Pseudomonadati</taxon>
        <taxon>Planctomycetota</taxon>
        <taxon>Planctomycetia</taxon>
        <taxon>Isosphaerales</taxon>
        <taxon>Isosphaeraceae</taxon>
        <taxon>Aquisphaera</taxon>
    </lineage>
</organism>
<proteinExistence type="predicted"/>
<dbReference type="EMBL" id="CP042997">
    <property type="protein sequence ID" value="QEH32485.1"/>
    <property type="molecule type" value="Genomic_DNA"/>
</dbReference>
<reference evidence="2 3" key="1">
    <citation type="submission" date="2019-08" db="EMBL/GenBank/DDBJ databases">
        <title>Deep-cultivation of Planctomycetes and their phenomic and genomic characterization uncovers novel biology.</title>
        <authorList>
            <person name="Wiegand S."/>
            <person name="Jogler M."/>
            <person name="Boedeker C."/>
            <person name="Pinto D."/>
            <person name="Vollmers J."/>
            <person name="Rivas-Marin E."/>
            <person name="Kohn T."/>
            <person name="Peeters S.H."/>
            <person name="Heuer A."/>
            <person name="Rast P."/>
            <person name="Oberbeckmann S."/>
            <person name="Bunk B."/>
            <person name="Jeske O."/>
            <person name="Meyerdierks A."/>
            <person name="Storesund J.E."/>
            <person name="Kallscheuer N."/>
            <person name="Luecker S."/>
            <person name="Lage O.M."/>
            <person name="Pohl T."/>
            <person name="Merkel B.J."/>
            <person name="Hornburger P."/>
            <person name="Mueller R.-W."/>
            <person name="Bruemmer F."/>
            <person name="Labrenz M."/>
            <person name="Spormann A.M."/>
            <person name="Op den Camp H."/>
            <person name="Overmann J."/>
            <person name="Amann R."/>
            <person name="Jetten M.S.M."/>
            <person name="Mascher T."/>
            <person name="Medema M.H."/>
            <person name="Devos D.P."/>
            <person name="Kaster A.-K."/>
            <person name="Ovreas L."/>
            <person name="Rohde M."/>
            <person name="Galperin M.Y."/>
            <person name="Jogler C."/>
        </authorList>
    </citation>
    <scope>NUCLEOTIDE SEQUENCE [LARGE SCALE GENOMIC DNA]</scope>
    <source>
        <strain evidence="2 3">OJF2</strain>
    </source>
</reference>
<accession>A0A5B9VXI7</accession>
<keyword evidence="3" id="KW-1185">Reference proteome</keyword>
<dbReference type="Proteomes" id="UP000324233">
    <property type="component" value="Chromosome"/>
</dbReference>
<gene>
    <name evidence="2" type="ORF">OJF2_09620</name>
</gene>
<sequence>MKKTVIVRDETPTGEILNERVLTFDADQLTVGDLLRELAHAEARDFNEDPGSTTIHGLIGPETPGASAGDHASASPPAPPVRPQPLLDRTTQAFDLGHYLLLLDDTRVERLDHEFLIDRGTLARVIWMTVLDRP</sequence>
<evidence type="ECO:0000313" key="2">
    <source>
        <dbReference type="EMBL" id="QEH32485.1"/>
    </source>
</evidence>
<dbReference type="OrthoDB" id="214814at2"/>
<protein>
    <submittedName>
        <fullName evidence="2">Uncharacterized protein</fullName>
    </submittedName>
</protein>
<evidence type="ECO:0000256" key="1">
    <source>
        <dbReference type="SAM" id="MobiDB-lite"/>
    </source>
</evidence>